<comment type="caution">
    <text evidence="1">The sequence shown here is derived from an EMBL/GenBank/DDBJ whole genome shotgun (WGS) entry which is preliminary data.</text>
</comment>
<proteinExistence type="predicted"/>
<sequence>MERDSYFQEYMRSKAMANASNSSHETKKLLTDRGAYISFLEIQLERVSAACLHTKSLEAQLHDVHVAVEAAEAKIATVTKLLKLHQQHSGEMVQNTSQDICAIQESIEALRDTATVQDTQLRRLDARLNEMDENVHSIETHNKVEMDSLRQRLDGAEERTQLHVDRYHTLFEAHNNKWTALHVSQQELTRNYGVLETKLIEHTDKQVAMLRDEACEHISLLDTRFIQMEDKIKRNRVSMEQYCNVEIARHTCTIESQFESLEQKQVVFDDQLARHQSRVQQLCQRHQEDCRLLNTTILSLQTDVEKMDMLASKGGQFPASEKRFVTLEKDYAICREGLEYLRKIMEQFEARQVELVHEWNAKMDYFTHELQNKASAKYEITTSREFHELVTRVSGLESTWDPHLLHTFVKSLTRSQK</sequence>
<name>A0A1V9Y7R9_9STRA</name>
<dbReference type="AlphaFoldDB" id="A0A1V9Y7R9"/>
<accession>A0A1V9Y7R9</accession>
<dbReference type="EMBL" id="JNBS01004903">
    <property type="protein sequence ID" value="OQR81767.1"/>
    <property type="molecule type" value="Genomic_DNA"/>
</dbReference>
<reference evidence="1 2" key="1">
    <citation type="journal article" date="2014" name="Genome Biol. Evol.">
        <title>The secreted proteins of Achlya hypogyna and Thraustotheca clavata identify the ancestral oomycete secretome and reveal gene acquisitions by horizontal gene transfer.</title>
        <authorList>
            <person name="Misner I."/>
            <person name="Blouin N."/>
            <person name="Leonard G."/>
            <person name="Richards T.A."/>
            <person name="Lane C.E."/>
        </authorList>
    </citation>
    <scope>NUCLEOTIDE SEQUENCE [LARGE SCALE GENOMIC DNA]</scope>
    <source>
        <strain evidence="1 2">ATCC 34112</strain>
    </source>
</reference>
<evidence type="ECO:0000313" key="2">
    <source>
        <dbReference type="Proteomes" id="UP000243217"/>
    </source>
</evidence>
<dbReference type="Proteomes" id="UP000243217">
    <property type="component" value="Unassembled WGS sequence"/>
</dbReference>
<dbReference type="OrthoDB" id="196867at2759"/>
<organism evidence="1 2">
    <name type="scientific">Thraustotheca clavata</name>
    <dbReference type="NCBI Taxonomy" id="74557"/>
    <lineage>
        <taxon>Eukaryota</taxon>
        <taxon>Sar</taxon>
        <taxon>Stramenopiles</taxon>
        <taxon>Oomycota</taxon>
        <taxon>Saprolegniomycetes</taxon>
        <taxon>Saprolegniales</taxon>
        <taxon>Achlyaceae</taxon>
        <taxon>Thraustotheca</taxon>
    </lineage>
</organism>
<protein>
    <submittedName>
        <fullName evidence="1">Uncharacterized protein</fullName>
    </submittedName>
</protein>
<keyword evidence="2" id="KW-1185">Reference proteome</keyword>
<gene>
    <name evidence="1" type="ORF">THRCLA_11424</name>
</gene>
<evidence type="ECO:0000313" key="1">
    <source>
        <dbReference type="EMBL" id="OQR81767.1"/>
    </source>
</evidence>